<evidence type="ECO:0000256" key="3">
    <source>
        <dbReference type="ARBA" id="ARBA00022692"/>
    </source>
</evidence>
<evidence type="ECO:0000313" key="9">
    <source>
        <dbReference type="Proteomes" id="UP000198654"/>
    </source>
</evidence>
<feature type="transmembrane region" description="Helical" evidence="6">
    <location>
        <begin position="47"/>
        <end position="69"/>
    </location>
</feature>
<dbReference type="RefSeq" id="WP_089729935.1">
    <property type="nucleotide sequence ID" value="NZ_FNGI01000009.1"/>
</dbReference>
<protein>
    <recommendedName>
        <fullName evidence="6">TVP38/TMEM64 family membrane protein</fullName>
    </recommendedName>
</protein>
<dbReference type="GO" id="GO:0005886">
    <property type="term" value="C:plasma membrane"/>
    <property type="evidence" value="ECO:0007669"/>
    <property type="project" value="UniProtKB-SubCell"/>
</dbReference>
<evidence type="ECO:0000256" key="1">
    <source>
        <dbReference type="ARBA" id="ARBA00004651"/>
    </source>
</evidence>
<reference evidence="8 9" key="1">
    <citation type="submission" date="2016-10" db="EMBL/GenBank/DDBJ databases">
        <authorList>
            <person name="de Groot N.N."/>
        </authorList>
    </citation>
    <scope>NUCLEOTIDE SEQUENCE [LARGE SCALE GENOMIC DNA]</scope>
    <source>
        <strain evidence="8 9">DSM 14789</strain>
    </source>
</reference>
<sequence length="226" mass="24712">MSRSLGIVIILAVSLVSLGLLWQWLAMSDALTPGHLLQYTLAWRNSPWAIVAVMAIYAGASLVVFPMSILGMATGLVFGPLWGFVYAMAGTLLVSVITYWIGRRLGREALLSHGGRRLNGLARRLAGRGIRTMAVINLLPLAPFTLTNMLAGAFHLRFRDYLAGSLVGIVPWVMGLTLLSSQVRELLTAENRTELLVSLGGIALGLLILLGLKRYATHRQRQRSRH</sequence>
<organism evidence="8 9">
    <name type="scientific">Modicisalibacter muralis</name>
    <dbReference type="NCBI Taxonomy" id="119000"/>
    <lineage>
        <taxon>Bacteria</taxon>
        <taxon>Pseudomonadati</taxon>
        <taxon>Pseudomonadota</taxon>
        <taxon>Gammaproteobacteria</taxon>
        <taxon>Oceanospirillales</taxon>
        <taxon>Halomonadaceae</taxon>
        <taxon>Modicisalibacter</taxon>
    </lineage>
</organism>
<feature type="transmembrane region" description="Helical" evidence="6">
    <location>
        <begin position="161"/>
        <end position="183"/>
    </location>
</feature>
<keyword evidence="5 6" id="KW-0472">Membrane</keyword>
<comment type="subcellular location">
    <subcellularLocation>
        <location evidence="1 6">Cell membrane</location>
        <topology evidence="1 6">Multi-pass membrane protein</topology>
    </subcellularLocation>
</comment>
<evidence type="ECO:0000256" key="2">
    <source>
        <dbReference type="ARBA" id="ARBA00022475"/>
    </source>
</evidence>
<evidence type="ECO:0000256" key="5">
    <source>
        <dbReference type="ARBA" id="ARBA00023136"/>
    </source>
</evidence>
<dbReference type="PANTHER" id="PTHR12677:SF59">
    <property type="entry name" value="GOLGI APPARATUS MEMBRANE PROTEIN TVP38-RELATED"/>
    <property type="match status" value="1"/>
</dbReference>
<dbReference type="AlphaFoldDB" id="A0A1G9P9E8"/>
<gene>
    <name evidence="8" type="ORF">SAMN05661010_02960</name>
</gene>
<feature type="transmembrane region" description="Helical" evidence="6">
    <location>
        <begin position="134"/>
        <end position="154"/>
    </location>
</feature>
<feature type="transmembrane region" description="Helical" evidence="6">
    <location>
        <begin position="81"/>
        <end position="102"/>
    </location>
</feature>
<accession>A0A1G9P9E8</accession>
<feature type="transmembrane region" description="Helical" evidence="6">
    <location>
        <begin position="195"/>
        <end position="216"/>
    </location>
</feature>
<keyword evidence="9" id="KW-1185">Reference proteome</keyword>
<keyword evidence="3 6" id="KW-0812">Transmembrane</keyword>
<dbReference type="OrthoDB" id="9814092at2"/>
<name>A0A1G9P9E8_9GAMM</name>
<proteinExistence type="inferred from homology"/>
<dbReference type="Proteomes" id="UP000198654">
    <property type="component" value="Unassembled WGS sequence"/>
</dbReference>
<feature type="transmembrane region" description="Helical" evidence="6">
    <location>
        <begin position="7"/>
        <end position="27"/>
    </location>
</feature>
<dbReference type="EMBL" id="FNGI01000009">
    <property type="protein sequence ID" value="SDL95193.1"/>
    <property type="molecule type" value="Genomic_DNA"/>
</dbReference>
<feature type="domain" description="VTT" evidence="7">
    <location>
        <begin position="65"/>
        <end position="180"/>
    </location>
</feature>
<evidence type="ECO:0000256" key="6">
    <source>
        <dbReference type="RuleBase" id="RU366058"/>
    </source>
</evidence>
<evidence type="ECO:0000259" key="7">
    <source>
        <dbReference type="Pfam" id="PF09335"/>
    </source>
</evidence>
<evidence type="ECO:0000313" key="8">
    <source>
        <dbReference type="EMBL" id="SDL95193.1"/>
    </source>
</evidence>
<keyword evidence="4 6" id="KW-1133">Transmembrane helix</keyword>
<dbReference type="InterPro" id="IPR032816">
    <property type="entry name" value="VTT_dom"/>
</dbReference>
<comment type="similarity">
    <text evidence="6">Belongs to the TVP38/TMEM64 family.</text>
</comment>
<keyword evidence="2 6" id="KW-1003">Cell membrane</keyword>
<dbReference type="PANTHER" id="PTHR12677">
    <property type="entry name" value="GOLGI APPARATUS MEMBRANE PROTEIN TVP38-RELATED"/>
    <property type="match status" value="1"/>
</dbReference>
<dbReference type="STRING" id="119000.SAMN05661010_02960"/>
<dbReference type="Pfam" id="PF09335">
    <property type="entry name" value="VTT_dom"/>
    <property type="match status" value="1"/>
</dbReference>
<dbReference type="InterPro" id="IPR015414">
    <property type="entry name" value="TMEM64"/>
</dbReference>
<evidence type="ECO:0000256" key="4">
    <source>
        <dbReference type="ARBA" id="ARBA00022989"/>
    </source>
</evidence>